<dbReference type="OrthoDB" id="3363151at2759"/>
<evidence type="ECO:0000256" key="2">
    <source>
        <dbReference type="ARBA" id="ARBA00022692"/>
    </source>
</evidence>
<keyword evidence="3 6" id="KW-1133">Transmembrane helix</keyword>
<organism evidence="7 8">
    <name type="scientific">Dendrothele bispora (strain CBS 962.96)</name>
    <dbReference type="NCBI Taxonomy" id="1314807"/>
    <lineage>
        <taxon>Eukaryota</taxon>
        <taxon>Fungi</taxon>
        <taxon>Dikarya</taxon>
        <taxon>Basidiomycota</taxon>
        <taxon>Agaricomycotina</taxon>
        <taxon>Agaricomycetes</taxon>
        <taxon>Agaricomycetidae</taxon>
        <taxon>Agaricales</taxon>
        <taxon>Agaricales incertae sedis</taxon>
        <taxon>Dendrothele</taxon>
    </lineage>
</organism>
<reference evidence="7 8" key="1">
    <citation type="journal article" date="2019" name="Nat. Ecol. Evol.">
        <title>Megaphylogeny resolves global patterns of mushroom evolution.</title>
        <authorList>
            <person name="Varga T."/>
            <person name="Krizsan K."/>
            <person name="Foldi C."/>
            <person name="Dima B."/>
            <person name="Sanchez-Garcia M."/>
            <person name="Sanchez-Ramirez S."/>
            <person name="Szollosi G.J."/>
            <person name="Szarkandi J.G."/>
            <person name="Papp V."/>
            <person name="Albert L."/>
            <person name="Andreopoulos W."/>
            <person name="Angelini C."/>
            <person name="Antonin V."/>
            <person name="Barry K.W."/>
            <person name="Bougher N.L."/>
            <person name="Buchanan P."/>
            <person name="Buyck B."/>
            <person name="Bense V."/>
            <person name="Catcheside P."/>
            <person name="Chovatia M."/>
            <person name="Cooper J."/>
            <person name="Damon W."/>
            <person name="Desjardin D."/>
            <person name="Finy P."/>
            <person name="Geml J."/>
            <person name="Haridas S."/>
            <person name="Hughes K."/>
            <person name="Justo A."/>
            <person name="Karasinski D."/>
            <person name="Kautmanova I."/>
            <person name="Kiss B."/>
            <person name="Kocsube S."/>
            <person name="Kotiranta H."/>
            <person name="LaButti K.M."/>
            <person name="Lechner B.E."/>
            <person name="Liimatainen K."/>
            <person name="Lipzen A."/>
            <person name="Lukacs Z."/>
            <person name="Mihaltcheva S."/>
            <person name="Morgado L.N."/>
            <person name="Niskanen T."/>
            <person name="Noordeloos M.E."/>
            <person name="Ohm R.A."/>
            <person name="Ortiz-Santana B."/>
            <person name="Ovrebo C."/>
            <person name="Racz N."/>
            <person name="Riley R."/>
            <person name="Savchenko A."/>
            <person name="Shiryaev A."/>
            <person name="Soop K."/>
            <person name="Spirin V."/>
            <person name="Szebenyi C."/>
            <person name="Tomsovsky M."/>
            <person name="Tulloss R.E."/>
            <person name="Uehling J."/>
            <person name="Grigoriev I.V."/>
            <person name="Vagvolgyi C."/>
            <person name="Papp T."/>
            <person name="Martin F.M."/>
            <person name="Miettinen O."/>
            <person name="Hibbett D.S."/>
            <person name="Nagy L.G."/>
        </authorList>
    </citation>
    <scope>NUCLEOTIDE SEQUENCE [LARGE SCALE GENOMIC DNA]</scope>
    <source>
        <strain evidence="7 8">CBS 962.96</strain>
    </source>
</reference>
<evidence type="ECO:0000256" key="5">
    <source>
        <dbReference type="SAM" id="MobiDB-lite"/>
    </source>
</evidence>
<evidence type="ECO:0000256" key="1">
    <source>
        <dbReference type="ARBA" id="ARBA00004127"/>
    </source>
</evidence>
<dbReference type="PANTHER" id="PTHR28293:SF1">
    <property type="entry name" value="NUCLEAR RIM PROTEIN 1"/>
    <property type="match status" value="1"/>
</dbReference>
<dbReference type="GO" id="GO:0043007">
    <property type="term" value="P:maintenance of rDNA"/>
    <property type="evidence" value="ECO:0007669"/>
    <property type="project" value="TreeGrafter"/>
</dbReference>
<dbReference type="Proteomes" id="UP000297245">
    <property type="component" value="Unassembled WGS sequence"/>
</dbReference>
<evidence type="ECO:0000256" key="6">
    <source>
        <dbReference type="SAM" id="Phobius"/>
    </source>
</evidence>
<dbReference type="AlphaFoldDB" id="A0A4S8LPA3"/>
<evidence type="ECO:0000313" key="7">
    <source>
        <dbReference type="EMBL" id="THU91147.1"/>
    </source>
</evidence>
<evidence type="ECO:0000313" key="8">
    <source>
        <dbReference type="Proteomes" id="UP000297245"/>
    </source>
</evidence>
<evidence type="ECO:0000256" key="4">
    <source>
        <dbReference type="ARBA" id="ARBA00023136"/>
    </source>
</evidence>
<keyword evidence="4 6" id="KW-0472">Membrane</keyword>
<evidence type="ECO:0000256" key="3">
    <source>
        <dbReference type="ARBA" id="ARBA00022989"/>
    </source>
</evidence>
<proteinExistence type="predicted"/>
<keyword evidence="2 6" id="KW-0812">Transmembrane</keyword>
<gene>
    <name evidence="7" type="ORF">K435DRAFT_674709</name>
</gene>
<feature type="transmembrane region" description="Helical" evidence="6">
    <location>
        <begin position="282"/>
        <end position="300"/>
    </location>
</feature>
<comment type="subcellular location">
    <subcellularLocation>
        <location evidence="1">Endomembrane system</location>
        <topology evidence="1">Multi-pass membrane protein</topology>
    </subcellularLocation>
</comment>
<name>A0A4S8LPA3_DENBC</name>
<evidence type="ECO:0008006" key="9">
    <source>
        <dbReference type="Google" id="ProtNLM"/>
    </source>
</evidence>
<keyword evidence="8" id="KW-1185">Reference proteome</keyword>
<sequence>MSLRRYAANNATPRTPRPRSSIAIHQSPAASPSISHTVPFDWQAARSLQPAPYQTPKKARTSEANGTPRVLKPRAIRKKSLYERITSLPSRIMFEIAMFPHNVPVPSPKTSALALGVFLHFLHLCVRVSQSRSASSSDSDWNDMLRESEGASWFDWTGPMTLLLFCASVANTVYAFTRIKLYRFHRRHEPVPSPNSRFVSAELDLEPPSLVSRLSSGAWWSFRAFWRFLLGMKPPAPKMPSRATPRVQQLEMWTPGELEMSLFAIYSPAHSLLWMATTSSNWIMMFLVMGIVWAQLNIMIKYYTILIKDKEILAAEVMHEYNEGFVYPRVNPVRKDVAIMTHESEMVNVWE</sequence>
<dbReference type="GO" id="GO:0007096">
    <property type="term" value="P:regulation of exit from mitosis"/>
    <property type="evidence" value="ECO:0007669"/>
    <property type="project" value="TreeGrafter"/>
</dbReference>
<dbReference type="EMBL" id="ML179314">
    <property type="protein sequence ID" value="THU91147.1"/>
    <property type="molecule type" value="Genomic_DNA"/>
</dbReference>
<protein>
    <recommendedName>
        <fullName evidence="9">Nuclear rim protein 1</fullName>
    </recommendedName>
</protein>
<dbReference type="InterPro" id="IPR018819">
    <property type="entry name" value="Nur1/Mug154"/>
</dbReference>
<dbReference type="Pfam" id="PF10332">
    <property type="entry name" value="DUF2418"/>
    <property type="match status" value="1"/>
</dbReference>
<dbReference type="GO" id="GO:0012505">
    <property type="term" value="C:endomembrane system"/>
    <property type="evidence" value="ECO:0007669"/>
    <property type="project" value="UniProtKB-SubCell"/>
</dbReference>
<accession>A0A4S8LPA3</accession>
<feature type="region of interest" description="Disordered" evidence="5">
    <location>
        <begin position="1"/>
        <end position="34"/>
    </location>
</feature>
<dbReference type="PANTHER" id="PTHR28293">
    <property type="entry name" value="NUCLEAR RIM PROTEIN 1"/>
    <property type="match status" value="1"/>
</dbReference>